<dbReference type="EMBL" id="KZ302112">
    <property type="protein sequence ID" value="PFH47407.1"/>
    <property type="molecule type" value="Genomic_DNA"/>
</dbReference>
<dbReference type="AlphaFoldDB" id="A0A2A9NGN1"/>
<accession>A0A2A9NGN1</accession>
<name>A0A2A9NGN1_9AGAR</name>
<gene>
    <name evidence="3" type="ORF">AMATHDRAFT_67754</name>
</gene>
<feature type="domain" description="Mug135-like C-terminal" evidence="2">
    <location>
        <begin position="42"/>
        <end position="122"/>
    </location>
</feature>
<organism evidence="3 4">
    <name type="scientific">Amanita thiersii Skay4041</name>
    <dbReference type="NCBI Taxonomy" id="703135"/>
    <lineage>
        <taxon>Eukaryota</taxon>
        <taxon>Fungi</taxon>
        <taxon>Dikarya</taxon>
        <taxon>Basidiomycota</taxon>
        <taxon>Agaricomycotina</taxon>
        <taxon>Agaricomycetes</taxon>
        <taxon>Agaricomycetidae</taxon>
        <taxon>Agaricales</taxon>
        <taxon>Pluteineae</taxon>
        <taxon>Amanitaceae</taxon>
        <taxon>Amanita</taxon>
    </lineage>
</organism>
<sequence>MLPAIAPAWFQEWSRTQFEPFARKVDRMEQTLNTTAQLCATLHNATCDIGYGLDYKVVPFADGSDPTSDEHNLPPLWNLSSIKALNPEQLRKYHRGYYPPPQSVPRSNEALLKKVKAAVGCRAK</sequence>
<dbReference type="Proteomes" id="UP000242287">
    <property type="component" value="Unassembled WGS sequence"/>
</dbReference>
<evidence type="ECO:0000259" key="2">
    <source>
        <dbReference type="Pfam" id="PF08593"/>
    </source>
</evidence>
<reference evidence="3 4" key="1">
    <citation type="submission" date="2014-02" db="EMBL/GenBank/DDBJ databases">
        <title>Transposable element dynamics among asymbiotic and ectomycorrhizal Amanita fungi.</title>
        <authorList>
            <consortium name="DOE Joint Genome Institute"/>
            <person name="Hess J."/>
            <person name="Skrede I."/>
            <person name="Wolfe B."/>
            <person name="LaButti K."/>
            <person name="Ohm R.A."/>
            <person name="Grigoriev I.V."/>
            <person name="Pringle A."/>
        </authorList>
    </citation>
    <scope>NUCLEOTIDE SEQUENCE [LARGE SCALE GENOMIC DNA]</scope>
    <source>
        <strain evidence="3 4">SKay4041</strain>
    </source>
</reference>
<evidence type="ECO:0000256" key="1">
    <source>
        <dbReference type="ARBA" id="ARBA00005788"/>
    </source>
</evidence>
<evidence type="ECO:0000313" key="3">
    <source>
        <dbReference type="EMBL" id="PFH47407.1"/>
    </source>
</evidence>
<proteinExistence type="inferred from homology"/>
<comment type="similarity">
    <text evidence="1">Belongs to the UPF0612 family.</text>
</comment>
<dbReference type="Pfam" id="PF08593">
    <property type="entry name" value="Mug135_C"/>
    <property type="match status" value="1"/>
</dbReference>
<dbReference type="OrthoDB" id="3230244at2759"/>
<keyword evidence="4" id="KW-1185">Reference proteome</keyword>
<dbReference type="InterPro" id="IPR013902">
    <property type="entry name" value="Mug135-like_C"/>
</dbReference>
<evidence type="ECO:0000313" key="4">
    <source>
        <dbReference type="Proteomes" id="UP000242287"/>
    </source>
</evidence>
<protein>
    <recommendedName>
        <fullName evidence="2">Mug135-like C-terminal domain-containing protein</fullName>
    </recommendedName>
</protein>